<evidence type="ECO:0000313" key="3">
    <source>
        <dbReference type="Proteomes" id="UP000596742"/>
    </source>
</evidence>
<feature type="domain" description="Farnesoic acid O-methyl transferase" evidence="1">
    <location>
        <begin position="25"/>
        <end position="153"/>
    </location>
</feature>
<reference evidence="2" key="1">
    <citation type="submission" date="2018-11" db="EMBL/GenBank/DDBJ databases">
        <authorList>
            <person name="Alioto T."/>
            <person name="Alioto T."/>
        </authorList>
    </citation>
    <scope>NUCLEOTIDE SEQUENCE</scope>
</reference>
<dbReference type="Proteomes" id="UP000596742">
    <property type="component" value="Unassembled WGS sequence"/>
</dbReference>
<protein>
    <recommendedName>
        <fullName evidence="1">Farnesoic acid O-methyl transferase domain-containing protein</fullName>
    </recommendedName>
</protein>
<comment type="caution">
    <text evidence="2">The sequence shown here is derived from an EMBL/GenBank/DDBJ whole genome shotgun (WGS) entry which is preliminary data.</text>
</comment>
<sequence length="367" mass="41523">MICSWYTPDVMDYTIDVNKYNLDLSGITSLVFELKTCGRAHIFLSSSDVRNSAEPMYEIDIGFDTHKTYIIHRADDSLDSGSRMFSKFLTSNIFNCSVYLPLWISWADGDIKLGTESVVDENVLGYLTSAPQFEVKAIGVLTDCGMLGSWKIQFEGVHITTTVSTQVNGKVGSWFTPDVMDFTIDVNRYKLDLSGITSLVFELKRCGRAHVLLSSSAFRISSEPMYEIDIGFDTYETYIIYRADDSLDSGSRIFSKFLTPNIFNCTVYLPFWISWADGDIKLGTGIVVDENVLGYLKNAPQFEVKAIGVLTTYGMLGSWRIQFEGNFEALTLLSKFLQYIASYLYISHSLIDGPLWQGFNFRYEENK</sequence>
<dbReference type="OrthoDB" id="6114996at2759"/>
<feature type="domain" description="Farnesoic acid O-methyl transferase" evidence="1">
    <location>
        <begin position="197"/>
        <end position="322"/>
    </location>
</feature>
<gene>
    <name evidence="2" type="ORF">MGAL_10B073956</name>
</gene>
<proteinExistence type="predicted"/>
<name>A0A8B6BW98_MYTGA</name>
<dbReference type="EMBL" id="UYJE01000764">
    <property type="protein sequence ID" value="VDH96184.1"/>
    <property type="molecule type" value="Genomic_DNA"/>
</dbReference>
<keyword evidence="3" id="KW-1185">Reference proteome</keyword>
<organism evidence="2 3">
    <name type="scientific">Mytilus galloprovincialis</name>
    <name type="common">Mediterranean mussel</name>
    <dbReference type="NCBI Taxonomy" id="29158"/>
    <lineage>
        <taxon>Eukaryota</taxon>
        <taxon>Metazoa</taxon>
        <taxon>Spiralia</taxon>
        <taxon>Lophotrochozoa</taxon>
        <taxon>Mollusca</taxon>
        <taxon>Bivalvia</taxon>
        <taxon>Autobranchia</taxon>
        <taxon>Pteriomorphia</taxon>
        <taxon>Mytilida</taxon>
        <taxon>Mytiloidea</taxon>
        <taxon>Mytilidae</taxon>
        <taxon>Mytilinae</taxon>
        <taxon>Mytilus</taxon>
    </lineage>
</organism>
<evidence type="ECO:0000313" key="2">
    <source>
        <dbReference type="EMBL" id="VDH96184.1"/>
    </source>
</evidence>
<dbReference type="Pfam" id="PF12248">
    <property type="entry name" value="Methyltransf_FA"/>
    <property type="match status" value="2"/>
</dbReference>
<evidence type="ECO:0000259" key="1">
    <source>
        <dbReference type="Pfam" id="PF12248"/>
    </source>
</evidence>
<dbReference type="AlphaFoldDB" id="A0A8B6BW98"/>
<accession>A0A8B6BW98</accession>
<dbReference type="InterPro" id="IPR022041">
    <property type="entry name" value="Methyltransf_FA"/>
</dbReference>